<keyword evidence="2" id="KW-1185">Reference proteome</keyword>
<dbReference type="EMBL" id="BMAW01032126">
    <property type="protein sequence ID" value="GFU24211.1"/>
    <property type="molecule type" value="Genomic_DNA"/>
</dbReference>
<protein>
    <submittedName>
        <fullName evidence="1">Uncharacterized protein</fullName>
    </submittedName>
</protein>
<name>A0A8X6UKM6_NEPPI</name>
<dbReference type="AlphaFoldDB" id="A0A8X6UKM6"/>
<proteinExistence type="predicted"/>
<dbReference type="Proteomes" id="UP000887013">
    <property type="component" value="Unassembled WGS sequence"/>
</dbReference>
<gene>
    <name evidence="1" type="ORF">NPIL_104491</name>
</gene>
<feature type="non-terminal residue" evidence="1">
    <location>
        <position position="1"/>
    </location>
</feature>
<reference evidence="1" key="1">
    <citation type="submission" date="2020-08" db="EMBL/GenBank/DDBJ databases">
        <title>Multicomponent nature underlies the extraordinary mechanical properties of spider dragline silk.</title>
        <authorList>
            <person name="Kono N."/>
            <person name="Nakamura H."/>
            <person name="Mori M."/>
            <person name="Yoshida Y."/>
            <person name="Ohtoshi R."/>
            <person name="Malay A.D."/>
            <person name="Moran D.A.P."/>
            <person name="Tomita M."/>
            <person name="Numata K."/>
            <person name="Arakawa K."/>
        </authorList>
    </citation>
    <scope>NUCLEOTIDE SEQUENCE</scope>
</reference>
<accession>A0A8X6UKM6</accession>
<evidence type="ECO:0000313" key="2">
    <source>
        <dbReference type="Proteomes" id="UP000887013"/>
    </source>
</evidence>
<sequence>ESGPAKSTPIISNTEVSLMRSTVNLATGGSTGCEPNSLKITHSYYSDHEIEVQVRPSGIQNGITYFIKKY</sequence>
<comment type="caution">
    <text evidence="1">The sequence shown here is derived from an EMBL/GenBank/DDBJ whole genome shotgun (WGS) entry which is preliminary data.</text>
</comment>
<organism evidence="1 2">
    <name type="scientific">Nephila pilipes</name>
    <name type="common">Giant wood spider</name>
    <name type="synonym">Nephila maculata</name>
    <dbReference type="NCBI Taxonomy" id="299642"/>
    <lineage>
        <taxon>Eukaryota</taxon>
        <taxon>Metazoa</taxon>
        <taxon>Ecdysozoa</taxon>
        <taxon>Arthropoda</taxon>
        <taxon>Chelicerata</taxon>
        <taxon>Arachnida</taxon>
        <taxon>Araneae</taxon>
        <taxon>Araneomorphae</taxon>
        <taxon>Entelegynae</taxon>
        <taxon>Araneoidea</taxon>
        <taxon>Nephilidae</taxon>
        <taxon>Nephila</taxon>
    </lineage>
</organism>
<evidence type="ECO:0000313" key="1">
    <source>
        <dbReference type="EMBL" id="GFU24211.1"/>
    </source>
</evidence>